<dbReference type="AlphaFoldDB" id="A0A250X2D1"/>
<sequence length="212" mass="22715">MGTMFGTSFKSHSVPLLLTAERGAICDSEDIVRSAFVSNATLGCTAVVALEPSLEEIMEMGSSAFRSALFRMLYLFPVKNLLVKGMNITAENAGRCTEKVRAIFNEVGDILSSNGGNGYLVGDRFTSADLTFASLAALVILPEEYGADLSSLAEVADQELLRDFRGTPAGRHVMNMYKRPHIAESTFQGTVYPKEPIPPTGCTCSAISSATL</sequence>
<comment type="caution">
    <text evidence="1">The sequence shown here is derived from an EMBL/GenBank/DDBJ whole genome shotgun (WGS) entry which is preliminary data.</text>
</comment>
<gene>
    <name evidence="1" type="ORF">CEUSTIGMA_g4498.t1</name>
</gene>
<dbReference type="SUPFAM" id="SSF47616">
    <property type="entry name" value="GST C-terminal domain-like"/>
    <property type="match status" value="1"/>
</dbReference>
<dbReference type="EMBL" id="BEGY01000021">
    <property type="protein sequence ID" value="GAX77052.1"/>
    <property type="molecule type" value="Genomic_DNA"/>
</dbReference>
<dbReference type="InterPro" id="IPR036282">
    <property type="entry name" value="Glutathione-S-Trfase_C_sf"/>
</dbReference>
<evidence type="ECO:0000313" key="1">
    <source>
        <dbReference type="EMBL" id="GAX77052.1"/>
    </source>
</evidence>
<dbReference type="OrthoDB" id="9988732at2759"/>
<proteinExistence type="predicted"/>
<name>A0A250X2D1_9CHLO</name>
<protein>
    <recommendedName>
        <fullName evidence="3">GST C-terminal domain-containing protein</fullName>
    </recommendedName>
</protein>
<dbReference type="CDD" id="cd00299">
    <property type="entry name" value="GST_C_family"/>
    <property type="match status" value="1"/>
</dbReference>
<evidence type="ECO:0008006" key="3">
    <source>
        <dbReference type="Google" id="ProtNLM"/>
    </source>
</evidence>
<organism evidence="1 2">
    <name type="scientific">Chlamydomonas eustigma</name>
    <dbReference type="NCBI Taxonomy" id="1157962"/>
    <lineage>
        <taxon>Eukaryota</taxon>
        <taxon>Viridiplantae</taxon>
        <taxon>Chlorophyta</taxon>
        <taxon>core chlorophytes</taxon>
        <taxon>Chlorophyceae</taxon>
        <taxon>CS clade</taxon>
        <taxon>Chlamydomonadales</taxon>
        <taxon>Chlamydomonadaceae</taxon>
        <taxon>Chlamydomonas</taxon>
    </lineage>
</organism>
<dbReference type="Proteomes" id="UP000232323">
    <property type="component" value="Unassembled WGS sequence"/>
</dbReference>
<evidence type="ECO:0000313" key="2">
    <source>
        <dbReference type="Proteomes" id="UP000232323"/>
    </source>
</evidence>
<keyword evidence="2" id="KW-1185">Reference proteome</keyword>
<dbReference type="Gene3D" id="1.20.1050.10">
    <property type="match status" value="1"/>
</dbReference>
<reference evidence="1 2" key="1">
    <citation type="submission" date="2017-08" db="EMBL/GenBank/DDBJ databases">
        <title>Acidophilic green algal genome provides insights into adaptation to an acidic environment.</title>
        <authorList>
            <person name="Hirooka S."/>
            <person name="Hirose Y."/>
            <person name="Kanesaki Y."/>
            <person name="Higuchi S."/>
            <person name="Fujiwara T."/>
            <person name="Onuma R."/>
            <person name="Era A."/>
            <person name="Ohbayashi R."/>
            <person name="Uzuka A."/>
            <person name="Nozaki H."/>
            <person name="Yoshikawa H."/>
            <person name="Miyagishima S.Y."/>
        </authorList>
    </citation>
    <scope>NUCLEOTIDE SEQUENCE [LARGE SCALE GENOMIC DNA]</scope>
    <source>
        <strain evidence="1 2">NIES-2499</strain>
    </source>
</reference>
<accession>A0A250X2D1</accession>